<keyword evidence="8 10" id="KW-1133">Transmembrane helix</keyword>
<evidence type="ECO:0000256" key="8">
    <source>
        <dbReference type="ARBA" id="ARBA00022989"/>
    </source>
</evidence>
<comment type="similarity">
    <text evidence="3">Belongs to the nicotinamide ribonucleoside (NR) uptake permease (TC 4.B.1) family.</text>
</comment>
<name>A0A3P1B065_9FLAO</name>
<protein>
    <recommendedName>
        <fullName evidence="4">Nicotinamide riboside transporter PnuC</fullName>
    </recommendedName>
</protein>
<dbReference type="GO" id="GO:0005886">
    <property type="term" value="C:plasma membrane"/>
    <property type="evidence" value="ECO:0007669"/>
    <property type="project" value="UniProtKB-SubCell"/>
</dbReference>
<dbReference type="RefSeq" id="WP_124899467.1">
    <property type="nucleotide sequence ID" value="NZ_RQTJ01000015.1"/>
</dbReference>
<dbReference type="PANTHER" id="PTHR36122">
    <property type="entry name" value="NICOTINAMIDE RIBOSIDE TRANSPORTER PNUC"/>
    <property type="match status" value="1"/>
</dbReference>
<keyword evidence="6" id="KW-1003">Cell membrane</keyword>
<gene>
    <name evidence="11" type="ORF">EG242_08515</name>
</gene>
<dbReference type="NCBIfam" id="TIGR01528">
    <property type="entry name" value="NMN_trans_PnuC"/>
    <property type="match status" value="1"/>
</dbReference>
<keyword evidence="7 10" id="KW-0812">Transmembrane</keyword>
<dbReference type="EMBL" id="RQTJ01000015">
    <property type="protein sequence ID" value="RRA94709.1"/>
    <property type="molecule type" value="Genomic_DNA"/>
</dbReference>
<comment type="caution">
    <text evidence="11">The sequence shown here is derived from an EMBL/GenBank/DDBJ whole genome shotgun (WGS) entry which is preliminary data.</text>
</comment>
<evidence type="ECO:0000256" key="10">
    <source>
        <dbReference type="SAM" id="Phobius"/>
    </source>
</evidence>
<feature type="transmembrane region" description="Helical" evidence="10">
    <location>
        <begin position="35"/>
        <end position="56"/>
    </location>
</feature>
<feature type="transmembrane region" description="Helical" evidence="10">
    <location>
        <begin position="122"/>
        <end position="139"/>
    </location>
</feature>
<dbReference type="OrthoDB" id="9791248at2"/>
<feature type="transmembrane region" description="Helical" evidence="10">
    <location>
        <begin position="146"/>
        <end position="161"/>
    </location>
</feature>
<evidence type="ECO:0000256" key="7">
    <source>
        <dbReference type="ARBA" id="ARBA00022692"/>
    </source>
</evidence>
<comment type="function">
    <text evidence="1">Required for nicotinamide riboside transport across the inner membrane.</text>
</comment>
<dbReference type="InterPro" id="IPR006419">
    <property type="entry name" value="NMN_transpt_PnuC"/>
</dbReference>
<sequence length="196" mass="22872">MMQEILSKTSLLEWFGVFFSVVQVLLAQRNNIHNYLFGIAGIVLAMFVKFNAKLYAEFTLDFYYLVMSVYGWLFWKFGKQQSETPISFTTTTEKYKSAGIVVTAFLIFYIFLTNFTNSDVPLWDSLVTAFAWAGMWLMAKRKIENWVLLNISNFLAVPLLIHKELYLYAALTAFLFMVAIFGYINWYKILKQQKNA</sequence>
<evidence type="ECO:0000313" key="12">
    <source>
        <dbReference type="Proteomes" id="UP000268372"/>
    </source>
</evidence>
<evidence type="ECO:0000256" key="5">
    <source>
        <dbReference type="ARBA" id="ARBA00022448"/>
    </source>
</evidence>
<dbReference type="AlphaFoldDB" id="A0A3P1B065"/>
<feature type="transmembrane region" description="Helical" evidence="10">
    <location>
        <begin position="62"/>
        <end position="78"/>
    </location>
</feature>
<dbReference type="GO" id="GO:0034257">
    <property type="term" value="F:nicotinamide riboside transmembrane transporter activity"/>
    <property type="evidence" value="ECO:0007669"/>
    <property type="project" value="InterPro"/>
</dbReference>
<evidence type="ECO:0000256" key="4">
    <source>
        <dbReference type="ARBA" id="ARBA00017522"/>
    </source>
</evidence>
<keyword evidence="9 10" id="KW-0472">Membrane</keyword>
<evidence type="ECO:0000313" key="11">
    <source>
        <dbReference type="EMBL" id="RRA94709.1"/>
    </source>
</evidence>
<evidence type="ECO:0000256" key="1">
    <source>
        <dbReference type="ARBA" id="ARBA00002672"/>
    </source>
</evidence>
<comment type="subcellular location">
    <subcellularLocation>
        <location evidence="2">Cell membrane</location>
        <topology evidence="2">Multi-pass membrane protein</topology>
    </subcellularLocation>
</comment>
<accession>A0A3P1B065</accession>
<keyword evidence="12" id="KW-1185">Reference proteome</keyword>
<dbReference type="Proteomes" id="UP000268372">
    <property type="component" value="Unassembled WGS sequence"/>
</dbReference>
<evidence type="ECO:0000256" key="6">
    <source>
        <dbReference type="ARBA" id="ARBA00022475"/>
    </source>
</evidence>
<dbReference type="PANTHER" id="PTHR36122:SF2">
    <property type="entry name" value="NICOTINAMIDE RIBOSIDE TRANSPORTER PNUC"/>
    <property type="match status" value="1"/>
</dbReference>
<keyword evidence="5" id="KW-0813">Transport</keyword>
<feature type="transmembrane region" description="Helical" evidence="10">
    <location>
        <begin position="12"/>
        <end position="28"/>
    </location>
</feature>
<evidence type="ECO:0000256" key="3">
    <source>
        <dbReference type="ARBA" id="ARBA00006669"/>
    </source>
</evidence>
<organism evidence="11 12">
    <name type="scientific">Paenimyroides viscosum</name>
    <dbReference type="NCBI Taxonomy" id="2488729"/>
    <lineage>
        <taxon>Bacteria</taxon>
        <taxon>Pseudomonadati</taxon>
        <taxon>Bacteroidota</taxon>
        <taxon>Flavobacteriia</taxon>
        <taxon>Flavobacteriales</taxon>
        <taxon>Flavobacteriaceae</taxon>
        <taxon>Paenimyroides</taxon>
    </lineage>
</organism>
<reference evidence="11 12" key="1">
    <citation type="submission" date="2018-11" db="EMBL/GenBank/DDBJ databases">
        <title>Flavobacterium sp. nov., YIM 102796 draft genome.</title>
        <authorList>
            <person name="Li G."/>
            <person name="Jiang Y."/>
        </authorList>
    </citation>
    <scope>NUCLEOTIDE SEQUENCE [LARGE SCALE GENOMIC DNA]</scope>
    <source>
        <strain evidence="11 12">YIM 102796</strain>
    </source>
</reference>
<dbReference type="Pfam" id="PF04973">
    <property type="entry name" value="NMN_transporter"/>
    <property type="match status" value="1"/>
</dbReference>
<proteinExistence type="inferred from homology"/>
<feature type="transmembrane region" description="Helical" evidence="10">
    <location>
        <begin position="98"/>
        <end position="116"/>
    </location>
</feature>
<feature type="transmembrane region" description="Helical" evidence="10">
    <location>
        <begin position="167"/>
        <end position="186"/>
    </location>
</feature>
<evidence type="ECO:0000256" key="2">
    <source>
        <dbReference type="ARBA" id="ARBA00004651"/>
    </source>
</evidence>
<evidence type="ECO:0000256" key="9">
    <source>
        <dbReference type="ARBA" id="ARBA00023136"/>
    </source>
</evidence>